<accession>A0A9Q0Z7Z4</accession>
<organism evidence="1 2">
    <name type="scientific">Salix viminalis</name>
    <name type="common">Common osier</name>
    <name type="synonym">Basket willow</name>
    <dbReference type="NCBI Taxonomy" id="40686"/>
    <lineage>
        <taxon>Eukaryota</taxon>
        <taxon>Viridiplantae</taxon>
        <taxon>Streptophyta</taxon>
        <taxon>Embryophyta</taxon>
        <taxon>Tracheophyta</taxon>
        <taxon>Spermatophyta</taxon>
        <taxon>Magnoliopsida</taxon>
        <taxon>eudicotyledons</taxon>
        <taxon>Gunneridae</taxon>
        <taxon>Pentapetalae</taxon>
        <taxon>rosids</taxon>
        <taxon>fabids</taxon>
        <taxon>Malpighiales</taxon>
        <taxon>Salicaceae</taxon>
        <taxon>Saliceae</taxon>
        <taxon>Salix</taxon>
    </lineage>
</organism>
<dbReference type="Proteomes" id="UP001151529">
    <property type="component" value="Chromosome 11"/>
</dbReference>
<keyword evidence="2" id="KW-1185">Reference proteome</keyword>
<feature type="non-terminal residue" evidence="1">
    <location>
        <position position="140"/>
    </location>
</feature>
<evidence type="ECO:0000313" key="1">
    <source>
        <dbReference type="EMBL" id="KAJ6724631.1"/>
    </source>
</evidence>
<evidence type="ECO:0000313" key="2">
    <source>
        <dbReference type="Proteomes" id="UP001151529"/>
    </source>
</evidence>
<protein>
    <submittedName>
        <fullName evidence="1">Uncharacterized protein</fullName>
    </submittedName>
</protein>
<comment type="caution">
    <text evidence="1">The sequence shown here is derived from an EMBL/GenBank/DDBJ whole genome shotgun (WGS) entry which is preliminary data.</text>
</comment>
<name>A0A9Q0Z7Z4_SALVM</name>
<gene>
    <name evidence="1" type="ORF">OIU85_022540</name>
</gene>
<reference evidence="1" key="1">
    <citation type="submission" date="2022-11" db="EMBL/GenBank/DDBJ databases">
        <authorList>
            <person name="Hyden B.L."/>
            <person name="Feng K."/>
            <person name="Yates T."/>
            <person name="Jawdy S."/>
            <person name="Smart L.B."/>
            <person name="Muchero W."/>
        </authorList>
    </citation>
    <scope>NUCLEOTIDE SEQUENCE</scope>
    <source>
        <tissue evidence="1">Shoot tip</tissue>
    </source>
</reference>
<proteinExistence type="predicted"/>
<dbReference type="AlphaFoldDB" id="A0A9Q0Z7Z4"/>
<reference evidence="1" key="2">
    <citation type="journal article" date="2023" name="Int. J. Mol. Sci.">
        <title>De Novo Assembly and Annotation of 11 Diverse Shrub Willow (Salix) Genomes Reveals Novel Gene Organization in Sex-Linked Regions.</title>
        <authorList>
            <person name="Hyden B."/>
            <person name="Feng K."/>
            <person name="Yates T.B."/>
            <person name="Jawdy S."/>
            <person name="Cereghino C."/>
            <person name="Smart L.B."/>
            <person name="Muchero W."/>
        </authorList>
    </citation>
    <scope>NUCLEOTIDE SEQUENCE [LARGE SCALE GENOMIC DNA]</scope>
    <source>
        <tissue evidence="1">Shoot tip</tissue>
    </source>
</reference>
<dbReference type="EMBL" id="JAPFFL010000005">
    <property type="protein sequence ID" value="KAJ6724631.1"/>
    <property type="molecule type" value="Genomic_DNA"/>
</dbReference>
<sequence length="140" mass="15188">MDAIINILAIVLGITHVFVREVDELSIMHEVVEVCMVSAPANHDSTMVKAGGIGEEFPMLKAKILLSCCFLGYYYFSLQEACYIKAIFGDTIMDHFLFSKVVKPSDIPVADINHLFGGDSVVKSEGLGLSSFSVALPLGD</sequence>